<organism evidence="1 2">
    <name type="scientific">Exaiptasia diaphana</name>
    <name type="common">Tropical sea anemone</name>
    <name type="synonym">Aiptasia pulchella</name>
    <dbReference type="NCBI Taxonomy" id="2652724"/>
    <lineage>
        <taxon>Eukaryota</taxon>
        <taxon>Metazoa</taxon>
        <taxon>Cnidaria</taxon>
        <taxon>Anthozoa</taxon>
        <taxon>Hexacorallia</taxon>
        <taxon>Actiniaria</taxon>
        <taxon>Aiptasiidae</taxon>
        <taxon>Exaiptasia</taxon>
    </lineage>
</organism>
<dbReference type="Proteomes" id="UP000887567">
    <property type="component" value="Unplaced"/>
</dbReference>
<protein>
    <submittedName>
        <fullName evidence="1">Uncharacterized protein</fullName>
    </submittedName>
</protein>
<sequence length="107" mass="12029">MAEKQSGFFKWFGSLSGRFYNTHQEWQKLPEWAKQHYRIEAEQHCGDIDTFFSGAMKGLAEGTVEYAKMCPEEAAKMGADVANKVGLKPENGVEFAEGFLSTAKLEK</sequence>
<dbReference type="OrthoDB" id="5974413at2759"/>
<reference evidence="1" key="1">
    <citation type="submission" date="2022-11" db="UniProtKB">
        <authorList>
            <consortium name="EnsemblMetazoa"/>
        </authorList>
    </citation>
    <scope>IDENTIFICATION</scope>
</reference>
<accession>A0A913XYL8</accession>
<dbReference type="EnsemblMetazoa" id="XM_021056163.2">
    <property type="protein sequence ID" value="XP_020911822.1"/>
    <property type="gene ID" value="LOC110249587"/>
</dbReference>
<dbReference type="AlphaFoldDB" id="A0A913XYL8"/>
<proteinExistence type="predicted"/>
<dbReference type="RefSeq" id="XP_020911822.1">
    <property type="nucleotide sequence ID" value="XM_021056163.2"/>
</dbReference>
<evidence type="ECO:0000313" key="2">
    <source>
        <dbReference type="Proteomes" id="UP000887567"/>
    </source>
</evidence>
<keyword evidence="2" id="KW-1185">Reference proteome</keyword>
<name>A0A913XYL8_EXADI</name>
<evidence type="ECO:0000313" key="1">
    <source>
        <dbReference type="EnsemblMetazoa" id="XP_020911822.1"/>
    </source>
</evidence>
<dbReference type="GeneID" id="110249587"/>
<dbReference type="KEGG" id="epa:110249587"/>